<dbReference type="PIRSF" id="PIRSF029883">
    <property type="entry name" value="KdgF"/>
    <property type="match status" value="1"/>
</dbReference>
<feature type="domain" description="Cupin type-2" evidence="1">
    <location>
        <begin position="40"/>
        <end position="99"/>
    </location>
</feature>
<dbReference type="Pfam" id="PF07883">
    <property type="entry name" value="Cupin_2"/>
    <property type="match status" value="1"/>
</dbReference>
<dbReference type="InterPro" id="IPR013096">
    <property type="entry name" value="Cupin_2"/>
</dbReference>
<dbReference type="CDD" id="cd02238">
    <property type="entry name" value="cupin_KdgF"/>
    <property type="match status" value="1"/>
</dbReference>
<reference evidence="2" key="1">
    <citation type="submission" date="2018-05" db="EMBL/GenBank/DDBJ databases">
        <authorList>
            <person name="Lanie J.A."/>
            <person name="Ng W.-L."/>
            <person name="Kazmierczak K.M."/>
            <person name="Andrzejewski T.M."/>
            <person name="Davidsen T.M."/>
            <person name="Wayne K.J."/>
            <person name="Tettelin H."/>
            <person name="Glass J.I."/>
            <person name="Rusch D."/>
            <person name="Podicherti R."/>
            <person name="Tsui H.-C.T."/>
            <person name="Winkler M.E."/>
        </authorList>
    </citation>
    <scope>NUCLEOTIDE SEQUENCE</scope>
</reference>
<sequence length="117" mass="13553">MTFFLERGLVVAWDDLDLEKITELISRKTVSGDRQMFVQVYLKKGALLPRHHHESEQLTYVLEGMLKLRVDEEEIVVCDGQVVRIPSRVSHQAEALTDTFAFDLFSPLLRDRPHDES</sequence>
<dbReference type="Gene3D" id="2.60.120.10">
    <property type="entry name" value="Jelly Rolls"/>
    <property type="match status" value="1"/>
</dbReference>
<organism evidence="2">
    <name type="scientific">marine metagenome</name>
    <dbReference type="NCBI Taxonomy" id="408172"/>
    <lineage>
        <taxon>unclassified sequences</taxon>
        <taxon>metagenomes</taxon>
        <taxon>ecological metagenomes</taxon>
    </lineage>
</organism>
<accession>A0A381XA40</accession>
<dbReference type="InterPro" id="IPR014710">
    <property type="entry name" value="RmlC-like_jellyroll"/>
</dbReference>
<dbReference type="InterPro" id="IPR011051">
    <property type="entry name" value="RmlC_Cupin_sf"/>
</dbReference>
<dbReference type="PANTHER" id="PTHR40112">
    <property type="entry name" value="H2HPP ISOMERASE"/>
    <property type="match status" value="1"/>
</dbReference>
<dbReference type="InterPro" id="IPR052535">
    <property type="entry name" value="Bacilysin_H2HPP_isomerase"/>
</dbReference>
<name>A0A381XA40_9ZZZZ</name>
<dbReference type="AlphaFoldDB" id="A0A381XA40"/>
<gene>
    <name evidence="2" type="ORF">METZ01_LOCUS114205</name>
</gene>
<evidence type="ECO:0000313" key="2">
    <source>
        <dbReference type="EMBL" id="SVA61351.1"/>
    </source>
</evidence>
<dbReference type="EMBL" id="UINC01014374">
    <property type="protein sequence ID" value="SVA61351.1"/>
    <property type="molecule type" value="Genomic_DNA"/>
</dbReference>
<evidence type="ECO:0000259" key="1">
    <source>
        <dbReference type="Pfam" id="PF07883"/>
    </source>
</evidence>
<protein>
    <recommendedName>
        <fullName evidence="1">Cupin type-2 domain-containing protein</fullName>
    </recommendedName>
</protein>
<dbReference type="SUPFAM" id="SSF51182">
    <property type="entry name" value="RmlC-like cupins"/>
    <property type="match status" value="1"/>
</dbReference>
<proteinExistence type="predicted"/>
<dbReference type="InterPro" id="IPR025499">
    <property type="entry name" value="KdgF"/>
</dbReference>
<dbReference type="PANTHER" id="PTHR40112:SF1">
    <property type="entry name" value="H2HPP ISOMERASE"/>
    <property type="match status" value="1"/>
</dbReference>